<dbReference type="GO" id="GO:0003955">
    <property type="term" value="F:NAD(P)H dehydrogenase (quinone) activity"/>
    <property type="evidence" value="ECO:0007669"/>
    <property type="project" value="TreeGrafter"/>
</dbReference>
<dbReference type="PANTHER" id="PTHR43014">
    <property type="entry name" value="MERCURIC REDUCTASE"/>
    <property type="match status" value="1"/>
</dbReference>
<dbReference type="PRINTS" id="PR00411">
    <property type="entry name" value="PNDRDTASEI"/>
</dbReference>
<proteinExistence type="inferred from homology"/>
<keyword evidence="11" id="KW-1185">Reference proteome</keyword>
<accession>A0A1E7FY06</accession>
<keyword evidence="3" id="KW-0285">Flavoprotein</keyword>
<keyword evidence="7" id="KW-1133">Transmembrane helix</keyword>
<dbReference type="OrthoDB" id="361797at2759"/>
<dbReference type="AlphaFoldDB" id="A0A1E7FY06"/>
<name>A0A1E7FY06_9STRA</name>
<feature type="compositionally biased region" description="Basic and acidic residues" evidence="6">
    <location>
        <begin position="222"/>
        <end position="234"/>
    </location>
</feature>
<feature type="compositionally biased region" description="Low complexity" evidence="6">
    <location>
        <begin position="212"/>
        <end position="221"/>
    </location>
</feature>
<reference evidence="10 11" key="1">
    <citation type="submission" date="2016-09" db="EMBL/GenBank/DDBJ databases">
        <title>Extensive genetic diversity and differential bi-allelic expression allows diatom success in the polar Southern Ocean.</title>
        <authorList>
            <consortium name="DOE Joint Genome Institute"/>
            <person name="Mock T."/>
            <person name="Otillar R.P."/>
            <person name="Strauss J."/>
            <person name="Dupont C."/>
            <person name="Frickenhaus S."/>
            <person name="Maumus F."/>
            <person name="Mcmullan M."/>
            <person name="Sanges R."/>
            <person name="Schmutz J."/>
            <person name="Toseland A."/>
            <person name="Valas R."/>
            <person name="Veluchamy A."/>
            <person name="Ward B.J."/>
            <person name="Allen A."/>
            <person name="Barry K."/>
            <person name="Falciatore A."/>
            <person name="Ferrante M."/>
            <person name="Fortunato A.E."/>
            <person name="Gloeckner G."/>
            <person name="Gruber A."/>
            <person name="Hipkin R."/>
            <person name="Janech M."/>
            <person name="Kroth P."/>
            <person name="Leese F."/>
            <person name="Lindquist E."/>
            <person name="Lyon B.R."/>
            <person name="Martin J."/>
            <person name="Mayer C."/>
            <person name="Parker M."/>
            <person name="Quesneville H."/>
            <person name="Raymond J."/>
            <person name="Uhlig C."/>
            <person name="Valentin K.U."/>
            <person name="Worden A.Z."/>
            <person name="Armbrust E.V."/>
            <person name="Bowler C."/>
            <person name="Green B."/>
            <person name="Moulton V."/>
            <person name="Van Oosterhout C."/>
            <person name="Grigoriev I."/>
        </authorList>
    </citation>
    <scope>NUCLEOTIDE SEQUENCE [LARGE SCALE GENOMIC DNA]</scope>
    <source>
        <strain evidence="10 11">CCMP1102</strain>
    </source>
</reference>
<dbReference type="InterPro" id="IPR004099">
    <property type="entry name" value="Pyr_nucl-diS_OxRdtase_dimer"/>
</dbReference>
<evidence type="ECO:0000256" key="3">
    <source>
        <dbReference type="ARBA" id="ARBA00022630"/>
    </source>
</evidence>
<dbReference type="SUPFAM" id="SSF51905">
    <property type="entry name" value="FAD/NAD(P)-binding domain"/>
    <property type="match status" value="1"/>
</dbReference>
<dbReference type="Pfam" id="PF07992">
    <property type="entry name" value="Pyr_redox_2"/>
    <property type="match status" value="1"/>
</dbReference>
<feature type="transmembrane region" description="Helical" evidence="7">
    <location>
        <begin position="26"/>
        <end position="48"/>
    </location>
</feature>
<feature type="region of interest" description="Disordered" evidence="6">
    <location>
        <begin position="211"/>
        <end position="237"/>
    </location>
</feature>
<comment type="cofactor">
    <cofactor evidence="1">
        <name>FAD</name>
        <dbReference type="ChEBI" id="CHEBI:57692"/>
    </cofactor>
</comment>
<dbReference type="FunFam" id="3.30.390.30:FF:000001">
    <property type="entry name" value="Dihydrolipoyl dehydrogenase"/>
    <property type="match status" value="1"/>
</dbReference>
<feature type="domain" description="Pyridine nucleotide-disulphide oxidoreductase dimerisation" evidence="8">
    <location>
        <begin position="555"/>
        <end position="665"/>
    </location>
</feature>
<dbReference type="InterPro" id="IPR016156">
    <property type="entry name" value="FAD/NAD-linked_Rdtase_dimer_sf"/>
</dbReference>
<evidence type="ECO:0000256" key="2">
    <source>
        <dbReference type="ARBA" id="ARBA00007532"/>
    </source>
</evidence>
<evidence type="ECO:0000256" key="7">
    <source>
        <dbReference type="SAM" id="Phobius"/>
    </source>
</evidence>
<dbReference type="PRINTS" id="PR00368">
    <property type="entry name" value="FADPNR"/>
</dbReference>
<keyword evidence="7" id="KW-0472">Membrane</keyword>
<feature type="region of interest" description="Disordered" evidence="6">
    <location>
        <begin position="425"/>
        <end position="444"/>
    </location>
</feature>
<evidence type="ECO:0000256" key="4">
    <source>
        <dbReference type="ARBA" id="ARBA00022827"/>
    </source>
</evidence>
<dbReference type="Gene3D" id="3.30.390.30">
    <property type="match status" value="1"/>
</dbReference>
<dbReference type="EMBL" id="KV784353">
    <property type="protein sequence ID" value="OEU23014.1"/>
    <property type="molecule type" value="Genomic_DNA"/>
</dbReference>
<keyword evidence="5" id="KW-0560">Oxidoreductase</keyword>
<dbReference type="Proteomes" id="UP000095751">
    <property type="component" value="Unassembled WGS sequence"/>
</dbReference>
<keyword evidence="4" id="KW-0274">FAD</keyword>
<dbReference type="PANTHER" id="PTHR43014:SF2">
    <property type="entry name" value="MERCURIC REDUCTASE"/>
    <property type="match status" value="1"/>
</dbReference>
<organism evidence="10 11">
    <name type="scientific">Fragilariopsis cylindrus CCMP1102</name>
    <dbReference type="NCBI Taxonomy" id="635003"/>
    <lineage>
        <taxon>Eukaryota</taxon>
        <taxon>Sar</taxon>
        <taxon>Stramenopiles</taxon>
        <taxon>Ochrophyta</taxon>
        <taxon>Bacillariophyta</taxon>
        <taxon>Bacillariophyceae</taxon>
        <taxon>Bacillariophycidae</taxon>
        <taxon>Bacillariales</taxon>
        <taxon>Bacillariaceae</taxon>
        <taxon>Fragilariopsis</taxon>
    </lineage>
</organism>
<feature type="domain" description="FAD/NAD(P)-binding" evidence="9">
    <location>
        <begin position="146"/>
        <end position="534"/>
    </location>
</feature>
<comment type="similarity">
    <text evidence="2">Belongs to the class-I pyridine nucleotide-disulfide oxidoreductase family.</text>
</comment>
<evidence type="ECO:0000313" key="10">
    <source>
        <dbReference type="EMBL" id="OEU23014.1"/>
    </source>
</evidence>
<evidence type="ECO:0000256" key="1">
    <source>
        <dbReference type="ARBA" id="ARBA00001974"/>
    </source>
</evidence>
<sequence length="690" mass="75413">MTIMERYHNSSCTTQRRKKYHHYQQNYNPIILVVAVVFVVATTTTTIINDTIMFTQWRNAGSSAASFSRTPSSSSSSFVDALLPMSTVVSTIDRRSSHITHANKNFVGLIINDNNKYTRLRALPPKAKSESDDDDKVLSSSLLPSYDMVVVGGGSAGLTAAKFASGTLKKSVLIIEEERLGGDCTWTGCVPSKSLIASAKASKMARNYAIQNSNKNNNNIENKNDENNDSDDTHHRKKVRANFDQVRTYFQEKQKSIYEADDSPKALKKYGIDTITGMKACLTSPTTVSFLSSNFDDSDSKKTTTIVEAKDGILLCTGAKPNRPTSTTIPGLSDIDYLTYEEIWTRDFDGDGSLPNRWTVIGGGPIGCELAQALSRLGAQVTIVTGSSGILLSNVDDVEVSQLMKEVFEKDENIKVVLGRLSKVEPSLNNNNNNNDDNDNDRKTSRHVAYVKVTDSDETDGQQEVIIEGDVMMLSIGRIPETEGLGLETVGIDIDERTGGIVVNDSLQTTVKGIYAAGDCTGDKQFTHYAGYQGAVAARNILLPFTDPGKLGNDVPTATFTSPEVATIGYSERSAKAEFGEKAVGVSLLYLDEVDRAICDGFTKGLIKVIYSKRGKKKILGATIMAPVAGELIGEISVAMKAGMTWPNLAKAVHPYPSYAFALQSMAAEVYYEEVGKYRWVYRILKRFNL</sequence>
<gene>
    <name evidence="10" type="ORF">FRACYDRAFT_233180</name>
</gene>
<dbReference type="Pfam" id="PF02852">
    <property type="entry name" value="Pyr_redox_dim"/>
    <property type="match status" value="1"/>
</dbReference>
<dbReference type="KEGG" id="fcy:FRACYDRAFT_233180"/>
<dbReference type="InParanoid" id="A0A1E7FY06"/>
<evidence type="ECO:0000259" key="9">
    <source>
        <dbReference type="Pfam" id="PF07992"/>
    </source>
</evidence>
<evidence type="ECO:0000256" key="5">
    <source>
        <dbReference type="ARBA" id="ARBA00023002"/>
    </source>
</evidence>
<evidence type="ECO:0000313" key="11">
    <source>
        <dbReference type="Proteomes" id="UP000095751"/>
    </source>
</evidence>
<dbReference type="Gene3D" id="3.50.50.60">
    <property type="entry name" value="FAD/NAD(P)-binding domain"/>
    <property type="match status" value="2"/>
</dbReference>
<protein>
    <submittedName>
        <fullName evidence="10">FAD/NAD(P)-binding domain-containing protein</fullName>
    </submittedName>
</protein>
<evidence type="ECO:0000259" key="8">
    <source>
        <dbReference type="Pfam" id="PF02852"/>
    </source>
</evidence>
<dbReference type="SUPFAM" id="SSF55424">
    <property type="entry name" value="FAD/NAD-linked reductases, dimerisation (C-terminal) domain"/>
    <property type="match status" value="1"/>
</dbReference>
<dbReference type="GO" id="GO:0050660">
    <property type="term" value="F:flavin adenine dinucleotide binding"/>
    <property type="evidence" value="ECO:0007669"/>
    <property type="project" value="TreeGrafter"/>
</dbReference>
<dbReference type="InterPro" id="IPR036188">
    <property type="entry name" value="FAD/NAD-bd_sf"/>
</dbReference>
<keyword evidence="7" id="KW-0812">Transmembrane</keyword>
<dbReference type="InterPro" id="IPR023753">
    <property type="entry name" value="FAD/NAD-binding_dom"/>
</dbReference>
<evidence type="ECO:0000256" key="6">
    <source>
        <dbReference type="SAM" id="MobiDB-lite"/>
    </source>
</evidence>